<comment type="caution">
    <text evidence="3">The sequence shown here is derived from an EMBL/GenBank/DDBJ whole genome shotgun (WGS) entry which is preliminary data.</text>
</comment>
<organism evidence="3 4">
    <name type="scientific">Streptomyces hazeniae</name>
    <dbReference type="NCBI Taxonomy" id="3075538"/>
    <lineage>
        <taxon>Bacteria</taxon>
        <taxon>Bacillati</taxon>
        <taxon>Actinomycetota</taxon>
        <taxon>Actinomycetes</taxon>
        <taxon>Kitasatosporales</taxon>
        <taxon>Streptomycetaceae</taxon>
        <taxon>Streptomyces</taxon>
    </lineage>
</organism>
<sequence length="122" mass="13325">MSTIDPADREVTSPARVPADGEAESGLTVAELEAEIDRLRTEVTQLRHAMASRSVIDQARGMVMVMARCPPQVAWEVLVEVSQHTNTKLRDVAMALVATAQGRTRLPQPLGAELAAALRRRR</sequence>
<accession>A0ABU2NTN1</accession>
<evidence type="ECO:0000313" key="4">
    <source>
        <dbReference type="Proteomes" id="UP001183414"/>
    </source>
</evidence>
<reference evidence="4" key="1">
    <citation type="submission" date="2023-07" db="EMBL/GenBank/DDBJ databases">
        <title>30 novel species of actinomycetes from the DSMZ collection.</title>
        <authorList>
            <person name="Nouioui I."/>
        </authorList>
    </citation>
    <scope>NUCLEOTIDE SEQUENCE [LARGE SCALE GENOMIC DNA]</scope>
    <source>
        <strain evidence="4">DSM 42041</strain>
    </source>
</reference>
<gene>
    <name evidence="3" type="ORF">RM572_15060</name>
</gene>
<keyword evidence="4" id="KW-1185">Reference proteome</keyword>
<proteinExistence type="predicted"/>
<dbReference type="EMBL" id="JAVREQ010000012">
    <property type="protein sequence ID" value="MDT0380080.1"/>
    <property type="molecule type" value="Genomic_DNA"/>
</dbReference>
<dbReference type="Proteomes" id="UP001183414">
    <property type="component" value="Unassembled WGS sequence"/>
</dbReference>
<protein>
    <submittedName>
        <fullName evidence="3">ANTAR domain-containing protein</fullName>
    </submittedName>
</protein>
<evidence type="ECO:0000259" key="2">
    <source>
        <dbReference type="PROSITE" id="PS50921"/>
    </source>
</evidence>
<evidence type="ECO:0000256" key="1">
    <source>
        <dbReference type="SAM" id="MobiDB-lite"/>
    </source>
</evidence>
<dbReference type="Pfam" id="PF03861">
    <property type="entry name" value="ANTAR"/>
    <property type="match status" value="1"/>
</dbReference>
<dbReference type="SMART" id="SM01012">
    <property type="entry name" value="ANTAR"/>
    <property type="match status" value="1"/>
</dbReference>
<name>A0ABU2NTN1_9ACTN</name>
<feature type="region of interest" description="Disordered" evidence="1">
    <location>
        <begin position="1"/>
        <end position="28"/>
    </location>
</feature>
<dbReference type="PROSITE" id="PS50921">
    <property type="entry name" value="ANTAR"/>
    <property type="match status" value="1"/>
</dbReference>
<dbReference type="InterPro" id="IPR011006">
    <property type="entry name" value="CheY-like_superfamily"/>
</dbReference>
<feature type="domain" description="ANTAR" evidence="2">
    <location>
        <begin position="36"/>
        <end position="97"/>
    </location>
</feature>
<feature type="compositionally biased region" description="Basic and acidic residues" evidence="1">
    <location>
        <begin position="1"/>
        <end position="11"/>
    </location>
</feature>
<dbReference type="InterPro" id="IPR036388">
    <property type="entry name" value="WH-like_DNA-bd_sf"/>
</dbReference>
<evidence type="ECO:0000313" key="3">
    <source>
        <dbReference type="EMBL" id="MDT0380080.1"/>
    </source>
</evidence>
<dbReference type="SUPFAM" id="SSF52172">
    <property type="entry name" value="CheY-like"/>
    <property type="match status" value="1"/>
</dbReference>
<dbReference type="Gene3D" id="1.10.10.10">
    <property type="entry name" value="Winged helix-like DNA-binding domain superfamily/Winged helix DNA-binding domain"/>
    <property type="match status" value="1"/>
</dbReference>
<dbReference type="InterPro" id="IPR005561">
    <property type="entry name" value="ANTAR"/>
</dbReference>
<dbReference type="RefSeq" id="WP_078528192.1">
    <property type="nucleotide sequence ID" value="NZ_JAVREQ010000012.1"/>
</dbReference>